<evidence type="ECO:0000256" key="3">
    <source>
        <dbReference type="ARBA" id="ARBA00022989"/>
    </source>
</evidence>
<evidence type="ECO:0000256" key="1">
    <source>
        <dbReference type="ARBA" id="ARBA00004141"/>
    </source>
</evidence>
<feature type="domain" description="Inositolphosphotransferase Aur1/Ipt1" evidence="7">
    <location>
        <begin position="53"/>
        <end position="241"/>
    </location>
</feature>
<evidence type="ECO:0000313" key="8">
    <source>
        <dbReference type="EMBL" id="SDO05819.1"/>
    </source>
</evidence>
<dbReference type="STRING" id="310781.SAMN05216259_107109"/>
<dbReference type="InterPro" id="IPR052185">
    <property type="entry name" value="IPC_Synthase-Related"/>
</dbReference>
<name>A0A1H0GGE9_9ACTN</name>
<organism evidence="8 9">
    <name type="scientific">Actinacidiphila guanduensis</name>
    <dbReference type="NCBI Taxonomy" id="310781"/>
    <lineage>
        <taxon>Bacteria</taxon>
        <taxon>Bacillati</taxon>
        <taxon>Actinomycetota</taxon>
        <taxon>Actinomycetes</taxon>
        <taxon>Kitasatosporales</taxon>
        <taxon>Streptomycetaceae</taxon>
        <taxon>Actinacidiphila</taxon>
    </lineage>
</organism>
<dbReference type="AlphaFoldDB" id="A0A1H0GGE9"/>
<feature type="transmembrane region" description="Helical" evidence="6">
    <location>
        <begin position="201"/>
        <end position="218"/>
    </location>
</feature>
<keyword evidence="9" id="KW-1185">Reference proteome</keyword>
<feature type="transmembrane region" description="Helical" evidence="6">
    <location>
        <begin position="85"/>
        <end position="103"/>
    </location>
</feature>
<comment type="subcellular location">
    <subcellularLocation>
        <location evidence="1">Membrane</location>
        <topology evidence="1">Multi-pass membrane protein</topology>
    </subcellularLocation>
</comment>
<evidence type="ECO:0000256" key="6">
    <source>
        <dbReference type="SAM" id="Phobius"/>
    </source>
</evidence>
<dbReference type="GO" id="GO:0016020">
    <property type="term" value="C:membrane"/>
    <property type="evidence" value="ECO:0007669"/>
    <property type="project" value="UniProtKB-SubCell"/>
</dbReference>
<feature type="transmembrane region" description="Helical" evidence="6">
    <location>
        <begin position="175"/>
        <end position="194"/>
    </location>
</feature>
<keyword evidence="2 6" id="KW-0812">Transmembrane</keyword>
<evidence type="ECO:0000259" key="7">
    <source>
        <dbReference type="Pfam" id="PF14378"/>
    </source>
</evidence>
<feature type="compositionally biased region" description="Pro residues" evidence="5">
    <location>
        <begin position="272"/>
        <end position="312"/>
    </location>
</feature>
<dbReference type="InterPro" id="IPR026841">
    <property type="entry name" value="Aur1/Ipt1"/>
</dbReference>
<gene>
    <name evidence="8" type="ORF">SAMN05216259_107109</name>
</gene>
<feature type="region of interest" description="Disordered" evidence="5">
    <location>
        <begin position="263"/>
        <end position="312"/>
    </location>
</feature>
<evidence type="ECO:0000256" key="5">
    <source>
        <dbReference type="SAM" id="MobiDB-lite"/>
    </source>
</evidence>
<dbReference type="Pfam" id="PF14378">
    <property type="entry name" value="PAP2_3"/>
    <property type="match status" value="1"/>
</dbReference>
<feature type="transmembrane region" description="Helical" evidence="6">
    <location>
        <begin position="224"/>
        <end position="246"/>
    </location>
</feature>
<dbReference type="OrthoDB" id="5241565at2"/>
<feature type="transmembrane region" description="Helical" evidence="6">
    <location>
        <begin position="115"/>
        <end position="134"/>
    </location>
</feature>
<dbReference type="PANTHER" id="PTHR31310">
    <property type="match status" value="1"/>
</dbReference>
<evidence type="ECO:0000256" key="4">
    <source>
        <dbReference type="ARBA" id="ARBA00023136"/>
    </source>
</evidence>
<dbReference type="Proteomes" id="UP000199341">
    <property type="component" value="Unassembled WGS sequence"/>
</dbReference>
<proteinExistence type="predicted"/>
<sequence length="312" mass="33967">MTMTTTAPRAAAYRGRLRWWTELPLIAVVYGLYSGARVLVRGDVSEAVQHGLDILHFEQLLHLDPERWFNRLFTRHAFLGVPADFAYASLHYIVTPAVLVWLWRRRPTHYRVARTWLMISTFIGLVGFTAVPTAPPRLLTGGHGFIDTMAQYGSYGWWGTDASAPRGMGHLTNQYAAMPSLHVGWSLWCGIMLFRYGRHRVLRGIGVLYPLVTALVVMGTANHYLMDACAGVAVMGIGFLLAKPALRLTDAVRSRVLPTAPAEQSLALTTPAPAPTAAPAPAPTASEPPAPPAPRAIPSPAPPTDGEPATHP</sequence>
<reference evidence="8 9" key="1">
    <citation type="submission" date="2016-10" db="EMBL/GenBank/DDBJ databases">
        <authorList>
            <person name="de Groot N.N."/>
        </authorList>
    </citation>
    <scope>NUCLEOTIDE SEQUENCE [LARGE SCALE GENOMIC DNA]</scope>
    <source>
        <strain evidence="8 9">CGMCC 4.2022</strain>
    </source>
</reference>
<dbReference type="RefSeq" id="WP_093785311.1">
    <property type="nucleotide sequence ID" value="NZ_FNIE01000007.1"/>
</dbReference>
<keyword evidence="3 6" id="KW-1133">Transmembrane helix</keyword>
<dbReference type="CDD" id="cd03386">
    <property type="entry name" value="PAP2_Aur1_like"/>
    <property type="match status" value="1"/>
</dbReference>
<feature type="transmembrane region" description="Helical" evidence="6">
    <location>
        <begin position="20"/>
        <end position="40"/>
    </location>
</feature>
<keyword evidence="4 6" id="KW-0472">Membrane</keyword>
<protein>
    <submittedName>
        <fullName evidence="8">PAP2 superfamily protein</fullName>
    </submittedName>
</protein>
<accession>A0A1H0GGE9</accession>
<evidence type="ECO:0000313" key="9">
    <source>
        <dbReference type="Proteomes" id="UP000199341"/>
    </source>
</evidence>
<evidence type="ECO:0000256" key="2">
    <source>
        <dbReference type="ARBA" id="ARBA00022692"/>
    </source>
</evidence>
<dbReference type="EMBL" id="FNIE01000007">
    <property type="protein sequence ID" value="SDO05819.1"/>
    <property type="molecule type" value="Genomic_DNA"/>
</dbReference>
<dbReference type="PANTHER" id="PTHR31310:SF7">
    <property type="entry name" value="PA-PHOSPHATASE RELATED-FAMILY PROTEIN DDB_G0268928"/>
    <property type="match status" value="1"/>
</dbReference>